<accession>A0AA86SD53</accession>
<reference evidence="1" key="1">
    <citation type="submission" date="2023-10" db="EMBL/GenBank/DDBJ databases">
        <authorList>
            <person name="Domelevo Entfellner J.-B."/>
        </authorList>
    </citation>
    <scope>NUCLEOTIDE SEQUENCE</scope>
</reference>
<dbReference type="EMBL" id="OY731400">
    <property type="protein sequence ID" value="CAJ1936934.1"/>
    <property type="molecule type" value="Genomic_DNA"/>
</dbReference>
<gene>
    <name evidence="1" type="ORF">AYBTSS11_LOCUS7740</name>
</gene>
<feature type="non-terminal residue" evidence="1">
    <location>
        <position position="51"/>
    </location>
</feature>
<dbReference type="AlphaFoldDB" id="A0AA86SD53"/>
<evidence type="ECO:0000313" key="2">
    <source>
        <dbReference type="Proteomes" id="UP001189624"/>
    </source>
</evidence>
<evidence type="ECO:0000313" key="1">
    <source>
        <dbReference type="EMBL" id="CAJ1936934.1"/>
    </source>
</evidence>
<protein>
    <submittedName>
        <fullName evidence="1">Uncharacterized protein</fullName>
    </submittedName>
</protein>
<dbReference type="Gramene" id="rna-AYBTSS11_LOCUS7740">
    <property type="protein sequence ID" value="CAJ1936934.1"/>
    <property type="gene ID" value="gene-AYBTSS11_LOCUS7740"/>
</dbReference>
<keyword evidence="2" id="KW-1185">Reference proteome</keyword>
<organism evidence="1 2">
    <name type="scientific">Sphenostylis stenocarpa</name>
    <dbReference type="NCBI Taxonomy" id="92480"/>
    <lineage>
        <taxon>Eukaryota</taxon>
        <taxon>Viridiplantae</taxon>
        <taxon>Streptophyta</taxon>
        <taxon>Embryophyta</taxon>
        <taxon>Tracheophyta</taxon>
        <taxon>Spermatophyta</taxon>
        <taxon>Magnoliopsida</taxon>
        <taxon>eudicotyledons</taxon>
        <taxon>Gunneridae</taxon>
        <taxon>Pentapetalae</taxon>
        <taxon>rosids</taxon>
        <taxon>fabids</taxon>
        <taxon>Fabales</taxon>
        <taxon>Fabaceae</taxon>
        <taxon>Papilionoideae</taxon>
        <taxon>50 kb inversion clade</taxon>
        <taxon>NPAAA clade</taxon>
        <taxon>indigoferoid/millettioid clade</taxon>
        <taxon>Phaseoleae</taxon>
        <taxon>Sphenostylis</taxon>
    </lineage>
</organism>
<name>A0AA86SD53_9FABA</name>
<dbReference type="Proteomes" id="UP001189624">
    <property type="component" value="Chromosome 3"/>
</dbReference>
<sequence>MQDRKIKLNYVPDGLRSEECSLKPHTSRFNSLYHTHCAVRIDDMQNQSFWR</sequence>
<proteinExistence type="predicted"/>